<dbReference type="EMBL" id="MT740725">
    <property type="protein sequence ID" value="QMV32334.1"/>
    <property type="molecule type" value="Genomic_DNA"/>
</dbReference>
<dbReference type="NCBIfam" id="NF047498">
    <property type="entry name" value="LIC_12616_fam"/>
    <property type="match status" value="1"/>
</dbReference>
<proteinExistence type="predicted"/>
<reference evidence="2 3" key="1">
    <citation type="submission" date="2020-07" db="EMBL/GenBank/DDBJ databases">
        <title>Ralstonia phages.</title>
        <authorList>
            <person name="Trotereau A."/>
            <person name="Boyer C."/>
            <person name="Torres-Barcelo C."/>
        </authorList>
    </citation>
    <scope>NUCLEOTIDE SEQUENCE [LARGE SCALE GENOMIC DNA]</scope>
</reference>
<gene>
    <name evidence="2" type="ORF">S1_00017</name>
</gene>
<feature type="domain" description="Phage neck terminator protein gp12-like" evidence="1">
    <location>
        <begin position="11"/>
        <end position="182"/>
    </location>
</feature>
<dbReference type="Proteomes" id="UP000515295">
    <property type="component" value="Segment"/>
</dbReference>
<sequence>MSTTPSPNEAQIFDAVWGFVAELALANADTPPASSAQIIKGYQNRTAPPQGNYCILRPGEKERFDQARMVVVDGPGGTNPGTVTYQRNTDYRYVVDCYGAAAPDWADAITILWRTPSACDKLAAALPAGTMQPLYADEPQQITIVNEEYAYETRWRCTLHLNVIQTARVPQDFFDKASITVTSPGDLL</sequence>
<dbReference type="InterPro" id="IPR057087">
    <property type="entry name" value="Gp12-like"/>
</dbReference>
<evidence type="ECO:0000313" key="2">
    <source>
        <dbReference type="EMBL" id="QMV32334.1"/>
    </source>
</evidence>
<accession>A0A7G5B7R1</accession>
<name>A0A7G5B7R1_9CAUD</name>
<organism evidence="2 3">
    <name type="scientific">Ralstonia phage Adzire</name>
    <dbReference type="NCBI Taxonomy" id="2759711"/>
    <lineage>
        <taxon>Viruses</taxon>
        <taxon>Duplodnaviria</taxon>
        <taxon>Heunggongvirae</taxon>
        <taxon>Uroviricota</taxon>
        <taxon>Caudoviricetes</taxon>
        <taxon>Bakolyvirus</taxon>
        <taxon>Bakolyvirus simangalove</taxon>
    </lineage>
</organism>
<evidence type="ECO:0000259" key="1">
    <source>
        <dbReference type="Pfam" id="PF23961"/>
    </source>
</evidence>
<dbReference type="Pfam" id="PF23961">
    <property type="entry name" value="Phage_tail_terminator_9"/>
    <property type="match status" value="1"/>
</dbReference>
<evidence type="ECO:0000313" key="3">
    <source>
        <dbReference type="Proteomes" id="UP000515295"/>
    </source>
</evidence>
<protein>
    <submittedName>
        <fullName evidence="2">Tail completion protein 1</fullName>
    </submittedName>
</protein>